<evidence type="ECO:0000313" key="1">
    <source>
        <dbReference type="EMBL" id="WGE08869.1"/>
    </source>
</evidence>
<organism evidence="1 2">
    <name type="scientific">Bacillus subtilis</name>
    <dbReference type="NCBI Taxonomy" id="1423"/>
    <lineage>
        <taxon>Bacteria</taxon>
        <taxon>Bacillati</taxon>
        <taxon>Bacillota</taxon>
        <taxon>Bacilli</taxon>
        <taxon>Bacillales</taxon>
        <taxon>Bacillaceae</taxon>
        <taxon>Bacillus</taxon>
    </lineage>
</organism>
<evidence type="ECO:0000313" key="2">
    <source>
        <dbReference type="Proteomes" id="UP001217185"/>
    </source>
</evidence>
<protein>
    <submittedName>
        <fullName evidence="1">Uncharacterized protein</fullName>
    </submittedName>
</protein>
<reference evidence="1" key="1">
    <citation type="submission" date="2025-02" db="EMBL/GenBank/DDBJ databases">
        <title>Complete genome sequences of 52 Bacillus and Priestia strains isolated from West-African fermentations and 26 reference strains from the DSMZ collection.</title>
        <authorList>
            <person name="Wiedenbein E.S."/>
            <person name="Canoy T.S."/>
            <person name="Hui Y."/>
            <person name="Parkouda C."/>
            <person name="Dawende C."/>
            <person name="Ametefe E."/>
            <person name="Jespersen L."/>
            <person name="Nielsen D.S."/>
        </authorList>
    </citation>
    <scope>NUCLEOTIDE SEQUENCE</scope>
    <source>
        <strain evidence="1">PRO122</strain>
    </source>
</reference>
<accession>A0AC61Z0J3</accession>
<dbReference type="Proteomes" id="UP001217185">
    <property type="component" value="Chromosome"/>
</dbReference>
<proteinExistence type="predicted"/>
<name>A0AC61Z0J3_BACIU</name>
<gene>
    <name evidence="1" type="ORF">P5658_25505</name>
</gene>
<dbReference type="EMBL" id="CP121756">
    <property type="protein sequence ID" value="WGE08869.1"/>
    <property type="molecule type" value="Genomic_DNA"/>
</dbReference>
<sequence length="76" mass="8568">MNLRKFELAASCLRHAQNAKYSEEEIKGAVSILHKEFYSLENAIDSLAELAKANEGAEKIVHRKPNDSKQLARQVD</sequence>